<dbReference type="Gene3D" id="3.30.70.920">
    <property type="match status" value="1"/>
</dbReference>
<evidence type="ECO:0000256" key="3">
    <source>
        <dbReference type="ARBA" id="ARBA00023163"/>
    </source>
</evidence>
<dbReference type="InterPro" id="IPR036390">
    <property type="entry name" value="WH_DNA-bd_sf"/>
</dbReference>
<gene>
    <name evidence="5" type="ORF">V8J38_09215</name>
</gene>
<proteinExistence type="predicted"/>
<dbReference type="Proteomes" id="UP001363460">
    <property type="component" value="Chromosome"/>
</dbReference>
<dbReference type="PROSITE" id="PS00519">
    <property type="entry name" value="HTH_ASNC_1"/>
    <property type="match status" value="1"/>
</dbReference>
<dbReference type="PRINTS" id="PR00033">
    <property type="entry name" value="HTHASNC"/>
</dbReference>
<dbReference type="PROSITE" id="PS50956">
    <property type="entry name" value="HTH_ASNC_2"/>
    <property type="match status" value="1"/>
</dbReference>
<feature type="domain" description="HTH asnC-type" evidence="4">
    <location>
        <begin position="5"/>
        <end position="66"/>
    </location>
</feature>
<evidence type="ECO:0000313" key="5">
    <source>
        <dbReference type="EMBL" id="WWT53450.1"/>
    </source>
</evidence>
<keyword evidence="6" id="KW-1185">Reference proteome</keyword>
<dbReference type="EMBL" id="CP146369">
    <property type="protein sequence ID" value="WWT53450.1"/>
    <property type="molecule type" value="Genomic_DNA"/>
</dbReference>
<dbReference type="Pfam" id="PF13412">
    <property type="entry name" value="HTH_24"/>
    <property type="match status" value="1"/>
</dbReference>
<dbReference type="InterPro" id="IPR019888">
    <property type="entry name" value="Tscrpt_reg_AsnC-like"/>
</dbReference>
<dbReference type="InterPro" id="IPR000485">
    <property type="entry name" value="AsnC-type_HTH_dom"/>
</dbReference>
<dbReference type="InterPro" id="IPR036388">
    <property type="entry name" value="WH-like_DNA-bd_sf"/>
</dbReference>
<dbReference type="Pfam" id="PF01037">
    <property type="entry name" value="AsnC_trans_reg"/>
    <property type="match status" value="1"/>
</dbReference>
<keyword evidence="3" id="KW-0804">Transcription</keyword>
<dbReference type="InterPro" id="IPR011991">
    <property type="entry name" value="ArsR-like_HTH"/>
</dbReference>
<evidence type="ECO:0000259" key="4">
    <source>
        <dbReference type="PROSITE" id="PS50956"/>
    </source>
</evidence>
<dbReference type="SUPFAM" id="SSF46785">
    <property type="entry name" value="Winged helix' DNA-binding domain"/>
    <property type="match status" value="1"/>
</dbReference>
<dbReference type="SUPFAM" id="SSF54909">
    <property type="entry name" value="Dimeric alpha+beta barrel"/>
    <property type="match status" value="1"/>
</dbReference>
<evidence type="ECO:0000256" key="1">
    <source>
        <dbReference type="ARBA" id="ARBA00023015"/>
    </source>
</evidence>
<dbReference type="PANTHER" id="PTHR30154:SF17">
    <property type="entry name" value="DNA-BINDING TRANSCRIPTIONAL ACTIVATOR DECR"/>
    <property type="match status" value="1"/>
</dbReference>
<dbReference type="SMART" id="SM00344">
    <property type="entry name" value="HTH_ASNC"/>
    <property type="match status" value="1"/>
</dbReference>
<keyword evidence="2" id="KW-0238">DNA-binding</keyword>
<dbReference type="InterPro" id="IPR011008">
    <property type="entry name" value="Dimeric_a/b-barrel"/>
</dbReference>
<dbReference type="InterPro" id="IPR019885">
    <property type="entry name" value="Tscrpt_reg_HTH_AsnC-type_CS"/>
</dbReference>
<evidence type="ECO:0000313" key="6">
    <source>
        <dbReference type="Proteomes" id="UP001363460"/>
    </source>
</evidence>
<organism evidence="5 6">
    <name type="scientific">Brevundimonas olei</name>
    <dbReference type="NCBI Taxonomy" id="657642"/>
    <lineage>
        <taxon>Bacteria</taxon>
        <taxon>Pseudomonadati</taxon>
        <taxon>Pseudomonadota</taxon>
        <taxon>Alphaproteobacteria</taxon>
        <taxon>Caulobacterales</taxon>
        <taxon>Caulobacteraceae</taxon>
        <taxon>Brevundimonas</taxon>
    </lineage>
</organism>
<dbReference type="PANTHER" id="PTHR30154">
    <property type="entry name" value="LEUCINE-RESPONSIVE REGULATORY PROTEIN"/>
    <property type="match status" value="1"/>
</dbReference>
<dbReference type="Gene3D" id="1.10.10.10">
    <property type="entry name" value="Winged helix-like DNA-binding domain superfamily/Winged helix DNA-binding domain"/>
    <property type="match status" value="1"/>
</dbReference>
<name>A0ABZ2IEX0_9CAUL</name>
<protein>
    <submittedName>
        <fullName evidence="5">Lrp/AsnC family transcriptional regulator</fullName>
    </submittedName>
</protein>
<accession>A0ABZ2IEX0</accession>
<dbReference type="InterPro" id="IPR019887">
    <property type="entry name" value="Tscrpt_reg_AsnC/Lrp_C"/>
</dbReference>
<reference evidence="5 6" key="1">
    <citation type="submission" date="2024-02" db="EMBL/GenBank/DDBJ databases">
        <title>Distribution and functional of Brevundimonas-related endobacteria within Verticillium dahliae.</title>
        <authorList>
            <person name="Zeng H."/>
        </authorList>
    </citation>
    <scope>NUCLEOTIDE SEQUENCE [LARGE SCALE GENOMIC DNA]</scope>
    <source>
        <strain evidence="5 6">TRM 44200</strain>
    </source>
</reference>
<dbReference type="CDD" id="cd00090">
    <property type="entry name" value="HTH_ARSR"/>
    <property type="match status" value="1"/>
</dbReference>
<evidence type="ECO:0000256" key="2">
    <source>
        <dbReference type="ARBA" id="ARBA00023125"/>
    </source>
</evidence>
<keyword evidence="1" id="KW-0805">Transcription regulation</keyword>
<dbReference type="RefSeq" id="WP_338575180.1">
    <property type="nucleotide sequence ID" value="NZ_BAAAGH010000002.1"/>
</dbReference>
<sequence>MSAALDAIDVRILEQLQRDCSISTSELAERVGLSQSPCWRRIQRLKDEGYIKAQVAILDAEKAGFQLHVFAQLKIKHLSEEERERFLAAIEATPEIVECYSILGERDAMIKVIAPDIRWYQDFIFRKILKLPGVEDINSTVALSEMKRSTFLPVRHLAKAS</sequence>